<keyword evidence="10" id="KW-0934">Plastid</keyword>
<dbReference type="EMBL" id="LT622863">
    <property type="protein sequence ID" value="SCW21420.1"/>
    <property type="molecule type" value="Genomic_DNA"/>
</dbReference>
<evidence type="ECO:0000256" key="7">
    <source>
        <dbReference type="ARBA" id="ARBA00022840"/>
    </source>
</evidence>
<dbReference type="UniPathway" id="UPA00068">
    <property type="reaction ID" value="UER00107"/>
</dbReference>
<evidence type="ECO:0000256" key="4">
    <source>
        <dbReference type="ARBA" id="ARBA00022679"/>
    </source>
</evidence>
<accession>A0A1G4NRX9</accession>
<dbReference type="FunFam" id="3.40.1160.10:FF:000004">
    <property type="entry name" value="Acetylglutamate kinase"/>
    <property type="match status" value="1"/>
</dbReference>
<comment type="subcellular location">
    <subcellularLocation>
        <location evidence="8">Plastid</location>
        <location evidence="8">Chloroplast</location>
    </subcellularLocation>
</comment>
<evidence type="ECO:0000259" key="9">
    <source>
        <dbReference type="Pfam" id="PF00696"/>
    </source>
</evidence>
<dbReference type="PRINTS" id="PR00474">
    <property type="entry name" value="GLU5KINASE"/>
</dbReference>
<dbReference type="RefSeq" id="YP_009313166.1">
    <property type="nucleotide sequence ID" value="NC_031655.1"/>
</dbReference>
<gene>
    <name evidence="8 10" type="primary">argB</name>
    <name evidence="10" type="ORF">BQ776_201</name>
</gene>
<comment type="pathway">
    <text evidence="1 8">Amino-acid biosynthesis; L-arginine biosynthesis; N(2)-acetyl-L-ornithine from L-glutamate: step 2/4.</text>
</comment>
<dbReference type="EC" id="2.7.2.8" evidence="8"/>
<organism evidence="10">
    <name type="scientific">Dermonema virens</name>
    <dbReference type="NCBI Taxonomy" id="1077399"/>
    <lineage>
        <taxon>Eukaryota</taxon>
        <taxon>Rhodophyta</taxon>
        <taxon>Florideophyceae</taxon>
        <taxon>Nemaliophycidae</taxon>
        <taxon>Nemaliales</taxon>
        <taxon>Liagoraceae</taxon>
        <taxon>Dermonema</taxon>
    </lineage>
</organism>
<proteinExistence type="inferred from homology"/>
<dbReference type="HAMAP" id="MF_00082">
    <property type="entry name" value="ArgB"/>
    <property type="match status" value="1"/>
</dbReference>
<feature type="binding site" evidence="8">
    <location>
        <position position="179"/>
    </location>
    <ligand>
        <name>substrate</name>
    </ligand>
</feature>
<evidence type="ECO:0000256" key="1">
    <source>
        <dbReference type="ARBA" id="ARBA00004828"/>
    </source>
</evidence>
<comment type="similarity">
    <text evidence="8">Belongs to the acetylglutamate kinase family. ArgB subfamily.</text>
</comment>
<sequence length="284" mass="30747">MNDSDKIVLDDQILSVVSTLYKGKVIVIKYGGAAMKDSNLTNKVVQNISALHNLGIKCVVVHGGGPFINNWLKRLNIKPVFKDGIRVTDSQTMNVVQMVLAGQINKNIVSMLNTEGLKSVGLSGQDNRLILVSPSKELQDNRVADVSNINIDIIDLLLDNNYIPVIAPIGVSILGKSYNINADLVAAAISERMLAESLIMLTDTPGILRDRNNPLSTIKKLKIDDAKKLVSDKVIFGGMLPKVEACMRVVSRGVKKATILDGRIPDSLLLSFLSDSSVSTTIEA</sequence>
<keyword evidence="2 8" id="KW-0055">Arginine biosynthesis</keyword>
<evidence type="ECO:0000256" key="8">
    <source>
        <dbReference type="HAMAP-Rule" id="MF_00082"/>
    </source>
</evidence>
<feature type="binding site" evidence="8">
    <location>
        <position position="86"/>
    </location>
    <ligand>
        <name>substrate</name>
    </ligand>
</feature>
<feature type="site" description="Transition state stabilizer" evidence="8">
    <location>
        <position position="242"/>
    </location>
</feature>
<dbReference type="Gene3D" id="3.40.1160.10">
    <property type="entry name" value="Acetylglutamate kinase-like"/>
    <property type="match status" value="1"/>
</dbReference>
<keyword evidence="3 8" id="KW-0028">Amino-acid biosynthesis</keyword>
<dbReference type="PANTHER" id="PTHR23342:SF0">
    <property type="entry name" value="N-ACETYLGLUTAMATE SYNTHASE, MITOCHONDRIAL"/>
    <property type="match status" value="1"/>
</dbReference>
<keyword evidence="6 8" id="KW-0418">Kinase</keyword>
<dbReference type="PIRSF" id="PIRSF000728">
    <property type="entry name" value="NAGK"/>
    <property type="match status" value="1"/>
</dbReference>
<keyword evidence="7 8" id="KW-0067">ATP-binding</keyword>
<feature type="binding site" evidence="8">
    <location>
        <begin position="64"/>
        <end position="65"/>
    </location>
    <ligand>
        <name>substrate</name>
    </ligand>
</feature>
<keyword evidence="10" id="KW-0150">Chloroplast</keyword>
<dbReference type="AlphaFoldDB" id="A0A1G4NRX9"/>
<evidence type="ECO:0000256" key="3">
    <source>
        <dbReference type="ARBA" id="ARBA00022605"/>
    </source>
</evidence>
<feature type="domain" description="Aspartate/glutamate/uridylate kinase" evidence="9">
    <location>
        <begin position="24"/>
        <end position="260"/>
    </location>
</feature>
<dbReference type="GO" id="GO:0009507">
    <property type="term" value="C:chloroplast"/>
    <property type="evidence" value="ECO:0007669"/>
    <property type="project" value="UniProtKB-SubCell"/>
</dbReference>
<dbReference type="GO" id="GO:0003991">
    <property type="term" value="F:acetylglutamate kinase activity"/>
    <property type="evidence" value="ECO:0007669"/>
    <property type="project" value="UniProtKB-UniRule"/>
</dbReference>
<evidence type="ECO:0000313" key="10">
    <source>
        <dbReference type="EMBL" id="SCW21420.1"/>
    </source>
</evidence>
<geneLocation type="chloroplast" evidence="10"/>
<keyword evidence="4 8" id="KW-0808">Transferase</keyword>
<feature type="site" description="Transition state stabilizer" evidence="8">
    <location>
        <position position="29"/>
    </location>
</feature>
<dbReference type="InterPro" id="IPR036393">
    <property type="entry name" value="AceGlu_kinase-like_sf"/>
</dbReference>
<dbReference type="SUPFAM" id="SSF53633">
    <property type="entry name" value="Carbamate kinase-like"/>
    <property type="match status" value="1"/>
</dbReference>
<dbReference type="GO" id="GO:0005524">
    <property type="term" value="F:ATP binding"/>
    <property type="evidence" value="ECO:0007669"/>
    <property type="project" value="UniProtKB-UniRule"/>
</dbReference>
<reference evidence="10" key="2">
    <citation type="submission" date="2016-10" db="EMBL/GenBank/DDBJ databases">
        <authorList>
            <person name="de Groot N.N."/>
        </authorList>
    </citation>
    <scope>NUCLEOTIDE SEQUENCE</scope>
    <source>
        <strain evidence="10">J.0258</strain>
    </source>
</reference>
<protein>
    <recommendedName>
        <fullName evidence="8">Acetylglutamate kinase</fullName>
        <ecNumber evidence="8">2.7.2.8</ecNumber>
    </recommendedName>
    <alternativeName>
        <fullName evidence="8">N-acetyl-L-glutamate 5-phosphotransferase</fullName>
    </alternativeName>
    <alternativeName>
        <fullName evidence="8">NAG kinase</fullName>
        <shortName evidence="8">NAGK</shortName>
    </alternativeName>
</protein>
<reference evidence="10" key="1">
    <citation type="submission" date="2016-10" db="EMBL/GenBank/DDBJ databases">
        <title>Chloroplast genomes as a tool to resolve red algal phylogenies: a case study in the Nemaliales.</title>
        <authorList>
            <person name="Costa J.F."/>
            <person name="Lin S.M."/>
            <person name="Macaya E.C."/>
            <person name="Fernandez-Garcia C."/>
            <person name="Verbruggen H."/>
        </authorList>
    </citation>
    <scope>NUCLEOTIDE SEQUENCE</scope>
    <source>
        <strain evidence="10">J.0258</strain>
    </source>
</reference>
<comment type="catalytic activity">
    <reaction evidence="8">
        <text>N-acetyl-L-glutamate + ATP = N-acetyl-L-glutamyl 5-phosphate + ADP</text>
        <dbReference type="Rhea" id="RHEA:14629"/>
        <dbReference type="ChEBI" id="CHEBI:30616"/>
        <dbReference type="ChEBI" id="CHEBI:44337"/>
        <dbReference type="ChEBI" id="CHEBI:57936"/>
        <dbReference type="ChEBI" id="CHEBI:456216"/>
        <dbReference type="EC" id="2.7.2.8"/>
    </reaction>
</comment>
<dbReference type="GO" id="GO:0042450">
    <property type="term" value="P:L-arginine biosynthetic process via ornithine"/>
    <property type="evidence" value="ECO:0007669"/>
    <property type="project" value="UniProtKB-UniRule"/>
</dbReference>
<dbReference type="InterPro" id="IPR001048">
    <property type="entry name" value="Asp/Glu/Uridylate_kinase"/>
</dbReference>
<dbReference type="GeneID" id="30000095"/>
<dbReference type="InterPro" id="IPR037528">
    <property type="entry name" value="ArgB"/>
</dbReference>
<comment type="function">
    <text evidence="8">Catalyzes the ATP-dependent phosphorylation of N-acetyl-L-glutamate.</text>
</comment>
<evidence type="ECO:0000256" key="5">
    <source>
        <dbReference type="ARBA" id="ARBA00022741"/>
    </source>
</evidence>
<dbReference type="InterPro" id="IPR004662">
    <property type="entry name" value="AcgluKinase_fam"/>
</dbReference>
<evidence type="ECO:0000256" key="6">
    <source>
        <dbReference type="ARBA" id="ARBA00022777"/>
    </source>
</evidence>
<dbReference type="NCBIfam" id="TIGR00761">
    <property type="entry name" value="argB"/>
    <property type="match status" value="1"/>
</dbReference>
<name>A0A1G4NRX9_9FLOR</name>
<dbReference type="PANTHER" id="PTHR23342">
    <property type="entry name" value="N-ACETYLGLUTAMATE SYNTHASE"/>
    <property type="match status" value="1"/>
</dbReference>
<evidence type="ECO:0000256" key="2">
    <source>
        <dbReference type="ARBA" id="ARBA00022571"/>
    </source>
</evidence>
<dbReference type="Pfam" id="PF00696">
    <property type="entry name" value="AA_kinase"/>
    <property type="match status" value="1"/>
</dbReference>
<keyword evidence="5 8" id="KW-0547">Nucleotide-binding</keyword>
<dbReference type="InterPro" id="IPR001057">
    <property type="entry name" value="Glu/AcGlu_kinase"/>
</dbReference>